<evidence type="ECO:0000313" key="5">
    <source>
        <dbReference type="EMBL" id="ORX39881.1"/>
    </source>
</evidence>
<proteinExistence type="predicted"/>
<dbReference type="EMBL" id="NBSH01000002">
    <property type="protein sequence ID" value="ORX39881.1"/>
    <property type="molecule type" value="Genomic_DNA"/>
</dbReference>
<feature type="region of interest" description="Disordered" evidence="3">
    <location>
        <begin position="170"/>
        <end position="190"/>
    </location>
</feature>
<dbReference type="GO" id="GO:0006351">
    <property type="term" value="P:DNA-templated transcription"/>
    <property type="evidence" value="ECO:0007669"/>
    <property type="project" value="InterPro"/>
</dbReference>
<dbReference type="InterPro" id="IPR007219">
    <property type="entry name" value="XnlR_reg_dom"/>
</dbReference>
<keyword evidence="6" id="KW-1185">Reference proteome</keyword>
<name>A0A1Y1UPC0_9TREE</name>
<dbReference type="PROSITE" id="PS50048">
    <property type="entry name" value="ZN2_CY6_FUNGAL_2"/>
    <property type="match status" value="1"/>
</dbReference>
<dbReference type="InterPro" id="IPR001138">
    <property type="entry name" value="Zn2Cys6_DnaBD"/>
</dbReference>
<feature type="region of interest" description="Disordered" evidence="3">
    <location>
        <begin position="1"/>
        <end position="109"/>
    </location>
</feature>
<protein>
    <submittedName>
        <fullName evidence="5">Fungal-specific transcription factor domain-domain-containing protein</fullName>
    </submittedName>
</protein>
<dbReference type="GO" id="GO:0000981">
    <property type="term" value="F:DNA-binding transcription factor activity, RNA polymerase II-specific"/>
    <property type="evidence" value="ECO:0007669"/>
    <property type="project" value="InterPro"/>
</dbReference>
<dbReference type="Pfam" id="PF04082">
    <property type="entry name" value="Fungal_trans"/>
    <property type="match status" value="1"/>
</dbReference>
<keyword evidence="1" id="KW-0479">Metal-binding</keyword>
<dbReference type="CDD" id="cd12148">
    <property type="entry name" value="fungal_TF_MHR"/>
    <property type="match status" value="1"/>
</dbReference>
<dbReference type="CDD" id="cd00067">
    <property type="entry name" value="GAL4"/>
    <property type="match status" value="1"/>
</dbReference>
<dbReference type="PANTHER" id="PTHR31668:SF30">
    <property type="entry name" value="ZN(II)2CYS6 TRANSCRIPTION FACTOR (EUROFUNG)"/>
    <property type="match status" value="1"/>
</dbReference>
<feature type="compositionally biased region" description="Basic and acidic residues" evidence="3">
    <location>
        <begin position="50"/>
        <end position="59"/>
    </location>
</feature>
<dbReference type="RefSeq" id="XP_021873666.1">
    <property type="nucleotide sequence ID" value="XM_022014712.1"/>
</dbReference>
<sequence>MDSLRGSMSSDKGSLQRGSFDSIRAPSFPSSPHQLFHGSPPPFNPIADSLPRRDSNDNRKRSRLSFDGTSSDDSRPPKSSSGPPNSSTWNDGRRQSNSRANGSSGLTSCEACRKGKRRCEPSPLVPPDHPDIANLPCARCRRFALECIRVKVTRRKGPAPVDLSAISDAVHGFPNGEPTPVPNPRPPAASAPDIAPTVPNLPVVPTVPDAAEAAFPPSSIDFTSPSYPILAVSPSLSTSTLPENLDQVAAPHVIDHIIGLFFNYVYPLTPCLHRPTFLHNLALRLDKTDTIFFALTLTIIASTLVQIPRSLVNLDKSEVESLARRCVKVARVKISYIFDDPGPVLSTYVVICYLEGIVHLLLGNNTAHVICTAQANQLALALRLNEESSYESLDPIECEMRRRIYWLLFQADKSTACLRARTICLRLEDAANLMLPSEVDDEQITPAGILPQPFGKTPLITGFNIATNLFRILNDALLLQRRKAPPTVDSILADLSNVNELREKVIQTALDVAPPLKLRSKNISFETSPDHDWETELHERVLDFFQDPGETPHALNSFTVMQGNILVTQHLVRLVLLQTRESLFQQLALLTQMPMTGVGGLAGLQMAEAAEDIARELLDGLNSLPVESVAINGPSLVQKVRFVAIQLMECSVSPSPTTARAQKLLMQFLSVLGVIEGMYTFGRDISAE</sequence>
<dbReference type="InterPro" id="IPR050797">
    <property type="entry name" value="Carb_Metab_Trans_Reg"/>
</dbReference>
<dbReference type="GO" id="GO:0003677">
    <property type="term" value="F:DNA binding"/>
    <property type="evidence" value="ECO:0007669"/>
    <property type="project" value="InterPro"/>
</dbReference>
<evidence type="ECO:0000259" key="4">
    <source>
        <dbReference type="PROSITE" id="PS50048"/>
    </source>
</evidence>
<dbReference type="GeneID" id="33556520"/>
<dbReference type="Proteomes" id="UP000193218">
    <property type="component" value="Unassembled WGS sequence"/>
</dbReference>
<reference evidence="5 6" key="1">
    <citation type="submission" date="2017-03" db="EMBL/GenBank/DDBJ databases">
        <title>Widespread Adenine N6-methylation of Active Genes in Fungi.</title>
        <authorList>
            <consortium name="DOE Joint Genome Institute"/>
            <person name="Mondo S.J."/>
            <person name="Dannebaum R.O."/>
            <person name="Kuo R.C."/>
            <person name="Louie K.B."/>
            <person name="Bewick A.J."/>
            <person name="Labutti K."/>
            <person name="Haridas S."/>
            <person name="Kuo A."/>
            <person name="Salamov A."/>
            <person name="Ahrendt S.R."/>
            <person name="Lau R."/>
            <person name="Bowen B.P."/>
            <person name="Lipzen A."/>
            <person name="Sullivan W."/>
            <person name="Andreopoulos W.B."/>
            <person name="Clum A."/>
            <person name="Lindquist E."/>
            <person name="Daum C."/>
            <person name="Northen T.R."/>
            <person name="Ramamoorthy G."/>
            <person name="Schmitz R.J."/>
            <person name="Gryganskyi A."/>
            <person name="Culley D."/>
            <person name="Magnuson J."/>
            <person name="James T.Y."/>
            <person name="O'Malley M.A."/>
            <person name="Stajich J.E."/>
            <person name="Spatafora J.W."/>
            <person name="Visel A."/>
            <person name="Grigoriev I.V."/>
        </authorList>
    </citation>
    <scope>NUCLEOTIDE SEQUENCE [LARGE SCALE GENOMIC DNA]</scope>
    <source>
        <strain evidence="5 6">NRRL Y-17943</strain>
    </source>
</reference>
<dbReference type="OrthoDB" id="1708823at2759"/>
<dbReference type="GO" id="GO:0008270">
    <property type="term" value="F:zinc ion binding"/>
    <property type="evidence" value="ECO:0007669"/>
    <property type="project" value="InterPro"/>
</dbReference>
<feature type="compositionally biased region" description="Polar residues" evidence="3">
    <location>
        <begin position="95"/>
        <end position="107"/>
    </location>
</feature>
<dbReference type="AlphaFoldDB" id="A0A1Y1UPC0"/>
<dbReference type="InParanoid" id="A0A1Y1UPC0"/>
<gene>
    <name evidence="5" type="ORF">BD324DRAFT_615365</name>
</gene>
<accession>A0A1Y1UPC0</accession>
<keyword evidence="2" id="KW-0539">Nucleus</keyword>
<dbReference type="SUPFAM" id="SSF57701">
    <property type="entry name" value="Zn2/Cys6 DNA-binding domain"/>
    <property type="match status" value="1"/>
</dbReference>
<dbReference type="Gene3D" id="4.10.240.10">
    <property type="entry name" value="Zn(2)-C6 fungal-type DNA-binding domain"/>
    <property type="match status" value="1"/>
</dbReference>
<dbReference type="InterPro" id="IPR036864">
    <property type="entry name" value="Zn2-C6_fun-type_DNA-bd_sf"/>
</dbReference>
<evidence type="ECO:0000256" key="2">
    <source>
        <dbReference type="ARBA" id="ARBA00023242"/>
    </source>
</evidence>
<feature type="domain" description="Zn(2)-C6 fungal-type" evidence="4">
    <location>
        <begin position="108"/>
        <end position="149"/>
    </location>
</feature>
<feature type="compositionally biased region" description="Polar residues" evidence="3">
    <location>
        <begin position="1"/>
        <end position="19"/>
    </location>
</feature>
<evidence type="ECO:0000313" key="6">
    <source>
        <dbReference type="Proteomes" id="UP000193218"/>
    </source>
</evidence>
<feature type="compositionally biased region" description="Pro residues" evidence="3">
    <location>
        <begin position="177"/>
        <end position="189"/>
    </location>
</feature>
<organism evidence="5 6">
    <name type="scientific">Kockovaella imperatae</name>
    <dbReference type="NCBI Taxonomy" id="4999"/>
    <lineage>
        <taxon>Eukaryota</taxon>
        <taxon>Fungi</taxon>
        <taxon>Dikarya</taxon>
        <taxon>Basidiomycota</taxon>
        <taxon>Agaricomycotina</taxon>
        <taxon>Tremellomycetes</taxon>
        <taxon>Tremellales</taxon>
        <taxon>Cuniculitremaceae</taxon>
        <taxon>Kockovaella</taxon>
    </lineage>
</organism>
<evidence type="ECO:0000256" key="3">
    <source>
        <dbReference type="SAM" id="MobiDB-lite"/>
    </source>
</evidence>
<dbReference type="PANTHER" id="PTHR31668">
    <property type="entry name" value="GLUCOSE TRANSPORT TRANSCRIPTION REGULATOR RGT1-RELATED-RELATED"/>
    <property type="match status" value="1"/>
</dbReference>
<comment type="caution">
    <text evidence="5">The sequence shown here is derived from an EMBL/GenBank/DDBJ whole genome shotgun (WGS) entry which is preliminary data.</text>
</comment>
<feature type="compositionally biased region" description="Low complexity" evidence="3">
    <location>
        <begin position="77"/>
        <end position="87"/>
    </location>
</feature>
<evidence type="ECO:0000256" key="1">
    <source>
        <dbReference type="ARBA" id="ARBA00022723"/>
    </source>
</evidence>
<dbReference type="STRING" id="4999.A0A1Y1UPC0"/>